<organism evidence="1 2">
    <name type="scientific">Pistacia integerrima</name>
    <dbReference type="NCBI Taxonomy" id="434235"/>
    <lineage>
        <taxon>Eukaryota</taxon>
        <taxon>Viridiplantae</taxon>
        <taxon>Streptophyta</taxon>
        <taxon>Embryophyta</taxon>
        <taxon>Tracheophyta</taxon>
        <taxon>Spermatophyta</taxon>
        <taxon>Magnoliopsida</taxon>
        <taxon>eudicotyledons</taxon>
        <taxon>Gunneridae</taxon>
        <taxon>Pentapetalae</taxon>
        <taxon>rosids</taxon>
        <taxon>malvids</taxon>
        <taxon>Sapindales</taxon>
        <taxon>Anacardiaceae</taxon>
        <taxon>Pistacia</taxon>
    </lineage>
</organism>
<keyword evidence="2" id="KW-1185">Reference proteome</keyword>
<dbReference type="EMBL" id="CM047749">
    <property type="protein sequence ID" value="KAJ0011212.1"/>
    <property type="molecule type" value="Genomic_DNA"/>
</dbReference>
<evidence type="ECO:0000313" key="1">
    <source>
        <dbReference type="EMBL" id="KAJ0011212.1"/>
    </source>
</evidence>
<gene>
    <name evidence="1" type="ORF">Pint_34294</name>
</gene>
<reference evidence="2" key="1">
    <citation type="journal article" date="2023" name="G3 (Bethesda)">
        <title>Genome assembly and association tests identify interacting loci associated with vigor, precocity, and sex in interspecific pistachio rootstocks.</title>
        <authorList>
            <person name="Palmer W."/>
            <person name="Jacygrad E."/>
            <person name="Sagayaradj S."/>
            <person name="Cavanaugh K."/>
            <person name="Han R."/>
            <person name="Bertier L."/>
            <person name="Beede B."/>
            <person name="Kafkas S."/>
            <person name="Golino D."/>
            <person name="Preece J."/>
            <person name="Michelmore R."/>
        </authorList>
    </citation>
    <scope>NUCLEOTIDE SEQUENCE [LARGE SCALE GENOMIC DNA]</scope>
</reference>
<proteinExistence type="predicted"/>
<sequence length="117" mass="13256">MIKHKSTENFESLPYICTLLNASLWTYYGITKTGEYLVATVNGFGILVEAIYKETRVKLLPKLSFGNSNAKQPLLGSWMWVFWQQRILVTRLALQGELCIDALGFICAGELRIHGDQ</sequence>
<accession>A0ACC0X6N6</accession>
<evidence type="ECO:0000313" key="2">
    <source>
        <dbReference type="Proteomes" id="UP001163603"/>
    </source>
</evidence>
<protein>
    <submittedName>
        <fullName evidence="1">Uncharacterized protein</fullName>
    </submittedName>
</protein>
<comment type="caution">
    <text evidence="1">The sequence shown here is derived from an EMBL/GenBank/DDBJ whole genome shotgun (WGS) entry which is preliminary data.</text>
</comment>
<name>A0ACC0X6N6_9ROSI</name>
<dbReference type="Proteomes" id="UP001163603">
    <property type="component" value="Chromosome 14"/>
</dbReference>